<accession>A0A6J5TC50</accession>
<sequence length="302" mass="34733">MFQDELKTYVQDNPKLVSMKPAGDGIFVLKYKKRVFYDGLWNRFIAECRGSIVDADFNLVTYPFTKIYNYGIEKEAPVLKADTKVTAFRKVNGFMVAMTIHNGELLVSTTGSTDSPFVEMAKEMMVTHMPLTDWRLALGTADCEGMTFMFECVHPNDPHIVPEKAGMYLLGARENTWGSKIVRDPFFLMEFARDTLNCFWAEGITTNMARVEAMAKECKHEGYVFYTDDGVSAKIKSPYYLTSKWVARNPRTDKLVDLNKDIKHNLDEEYYGLVDAIRENIVQYTAMDEQARLAWVREFLEN</sequence>
<feature type="domain" description="T4 RNA ligase 1-like N-terminal" evidence="1">
    <location>
        <begin position="47"/>
        <end position="240"/>
    </location>
</feature>
<protein>
    <submittedName>
        <fullName evidence="2">RNA ligase A</fullName>
    </submittedName>
</protein>
<dbReference type="Pfam" id="PF09511">
    <property type="entry name" value="RNA_lig_T4_1"/>
    <property type="match status" value="1"/>
</dbReference>
<proteinExistence type="predicted"/>
<evidence type="ECO:0000313" key="2">
    <source>
        <dbReference type="EMBL" id="CAB4241557.1"/>
    </source>
</evidence>
<reference evidence="2" key="1">
    <citation type="submission" date="2020-05" db="EMBL/GenBank/DDBJ databases">
        <authorList>
            <person name="Chiriac C."/>
            <person name="Salcher M."/>
            <person name="Ghai R."/>
            <person name="Kavagutti S V."/>
        </authorList>
    </citation>
    <scope>NUCLEOTIDE SEQUENCE</scope>
</reference>
<dbReference type="GO" id="GO:0016874">
    <property type="term" value="F:ligase activity"/>
    <property type="evidence" value="ECO:0007669"/>
    <property type="project" value="UniProtKB-KW"/>
</dbReference>
<keyword evidence="2" id="KW-0436">Ligase</keyword>
<evidence type="ECO:0000259" key="1">
    <source>
        <dbReference type="Pfam" id="PF09511"/>
    </source>
</evidence>
<dbReference type="EMBL" id="LR797824">
    <property type="protein sequence ID" value="CAB4241557.1"/>
    <property type="molecule type" value="Genomic_DNA"/>
</dbReference>
<gene>
    <name evidence="2" type="ORF">UFOVP71_95</name>
</gene>
<name>A0A6J5TC50_9CAUD</name>
<organism evidence="2">
    <name type="scientific">uncultured Caudovirales phage</name>
    <dbReference type="NCBI Taxonomy" id="2100421"/>
    <lineage>
        <taxon>Viruses</taxon>
        <taxon>Duplodnaviria</taxon>
        <taxon>Heunggongvirae</taxon>
        <taxon>Uroviricota</taxon>
        <taxon>Caudoviricetes</taxon>
        <taxon>Peduoviridae</taxon>
        <taxon>Maltschvirus</taxon>
        <taxon>Maltschvirus maltsch</taxon>
    </lineage>
</organism>
<dbReference type="InterPro" id="IPR019039">
    <property type="entry name" value="T4-Rnl1-like_N"/>
</dbReference>